<dbReference type="KEGG" id="cmp:Cha6605_3051"/>
<evidence type="ECO:0000259" key="4">
    <source>
        <dbReference type="PROSITE" id="PS50977"/>
    </source>
</evidence>
<dbReference type="PROSITE" id="PS50977">
    <property type="entry name" value="HTH_TETR_2"/>
    <property type="match status" value="1"/>
</dbReference>
<evidence type="ECO:0000313" key="6">
    <source>
        <dbReference type="Proteomes" id="UP000010366"/>
    </source>
</evidence>
<feature type="DNA-binding region" description="H-T-H motif" evidence="2">
    <location>
        <begin position="46"/>
        <end position="65"/>
    </location>
</feature>
<dbReference type="GO" id="GO:0003677">
    <property type="term" value="F:DNA binding"/>
    <property type="evidence" value="ECO:0007669"/>
    <property type="project" value="UniProtKB-UniRule"/>
</dbReference>
<dbReference type="HOGENOM" id="CLU_069356_46_2_3"/>
<feature type="region of interest" description="Disordered" evidence="3">
    <location>
        <begin position="1"/>
        <end position="21"/>
    </location>
</feature>
<evidence type="ECO:0000256" key="3">
    <source>
        <dbReference type="SAM" id="MobiDB-lite"/>
    </source>
</evidence>
<evidence type="ECO:0000256" key="2">
    <source>
        <dbReference type="PROSITE-ProRule" id="PRU00335"/>
    </source>
</evidence>
<dbReference type="InterPro" id="IPR001647">
    <property type="entry name" value="HTH_TetR"/>
</dbReference>
<keyword evidence="1 2" id="KW-0238">DNA-binding</keyword>
<dbReference type="eggNOG" id="COG3677">
    <property type="taxonomic scope" value="Bacteria"/>
</dbReference>
<dbReference type="Pfam" id="PF17918">
    <property type="entry name" value="TetR_C_15"/>
    <property type="match status" value="1"/>
</dbReference>
<dbReference type="PRINTS" id="PR00455">
    <property type="entry name" value="HTHTETR"/>
</dbReference>
<name>K9UIP5_CHAP6</name>
<dbReference type="AlphaFoldDB" id="K9UIP5"/>
<accession>K9UIP5</accession>
<protein>
    <submittedName>
        <fullName evidence="5">Transcriptional regulator</fullName>
    </submittedName>
</protein>
<dbReference type="Gene3D" id="1.10.357.10">
    <property type="entry name" value="Tetracycline Repressor, domain 2"/>
    <property type="match status" value="1"/>
</dbReference>
<dbReference type="InterPro" id="IPR051354">
    <property type="entry name" value="Transposase_27_IS1"/>
</dbReference>
<dbReference type="InterPro" id="IPR009057">
    <property type="entry name" value="Homeodomain-like_sf"/>
</dbReference>
<dbReference type="eggNOG" id="COG1309">
    <property type="taxonomic scope" value="Bacteria"/>
</dbReference>
<dbReference type="InterPro" id="IPR041669">
    <property type="entry name" value="TetR_C_15"/>
</dbReference>
<evidence type="ECO:0000313" key="5">
    <source>
        <dbReference type="EMBL" id="AFY94079.1"/>
    </source>
</evidence>
<gene>
    <name evidence="5" type="ORF">Cha6605_3051</name>
</gene>
<feature type="domain" description="HTH tetR-type" evidence="4">
    <location>
        <begin position="23"/>
        <end position="83"/>
    </location>
</feature>
<dbReference type="Proteomes" id="UP000010366">
    <property type="component" value="Chromosome"/>
</dbReference>
<evidence type="ECO:0000256" key="1">
    <source>
        <dbReference type="ARBA" id="ARBA00023125"/>
    </source>
</evidence>
<proteinExistence type="predicted"/>
<dbReference type="EMBL" id="CP003600">
    <property type="protein sequence ID" value="AFY94079.1"/>
    <property type="molecule type" value="Genomic_DNA"/>
</dbReference>
<dbReference type="PANTHER" id="PTHR33293">
    <property type="entry name" value="INSERTION ELEMENT IS1 1 PROTEIN INSB-RELATED"/>
    <property type="match status" value="1"/>
</dbReference>
<dbReference type="STRING" id="1173020.Cha6605_3051"/>
<dbReference type="SUPFAM" id="SSF46689">
    <property type="entry name" value="Homeodomain-like"/>
    <property type="match status" value="2"/>
</dbReference>
<sequence length="309" mass="35018">MSKSSSLSSDRTLRRQPQQQRGKQRVEKILLAAAEVFAEAGFAAATIQQIADRANTAVGSIYQFFPDKLAIFQALLSEHMQQQEILETNFFAADLNRPLMQLIGEYIDTLACYFERPIPRCIALQDYLQPIAGLSNLVEDMPEQLSISLKRHANFYRQRNPNLSEAKSELLTEVAHNMSNSLFLSALKSDATHRQEIYAEIKDVLYGYLNPHIGDHLLPVSNQLMICPDCQSDRVAKNGRQQGKQRYICRGCGRQFLDRYTPRGYPLDVRQRCLALHAQGVGFREIERQTGVDCNTVINWVKNLQAPSG</sequence>
<dbReference type="PANTHER" id="PTHR33293:SF1">
    <property type="entry name" value="INSERTION ELEMENT IS1 1 PROTEIN INSB-RELATED"/>
    <property type="match status" value="1"/>
</dbReference>
<dbReference type="Pfam" id="PF00440">
    <property type="entry name" value="TetR_N"/>
    <property type="match status" value="1"/>
</dbReference>
<keyword evidence="6" id="KW-1185">Reference proteome</keyword>
<dbReference type="PATRIC" id="fig|1173020.3.peg.3487"/>
<organism evidence="5 6">
    <name type="scientific">Chamaesiphon minutus (strain ATCC 27169 / PCC 6605)</name>
    <dbReference type="NCBI Taxonomy" id="1173020"/>
    <lineage>
        <taxon>Bacteria</taxon>
        <taxon>Bacillati</taxon>
        <taxon>Cyanobacteriota</taxon>
        <taxon>Cyanophyceae</taxon>
        <taxon>Gomontiellales</taxon>
        <taxon>Chamaesiphonaceae</taxon>
        <taxon>Chamaesiphon</taxon>
    </lineage>
</organism>
<reference evidence="5 6" key="1">
    <citation type="submission" date="2012-05" db="EMBL/GenBank/DDBJ databases">
        <title>Finished chromosome of genome of Chamaesiphon sp. PCC 6605.</title>
        <authorList>
            <consortium name="US DOE Joint Genome Institute"/>
            <person name="Gugger M."/>
            <person name="Coursin T."/>
            <person name="Rippka R."/>
            <person name="Tandeau De Marsac N."/>
            <person name="Huntemann M."/>
            <person name="Wei C.-L."/>
            <person name="Han J."/>
            <person name="Detter J.C."/>
            <person name="Han C."/>
            <person name="Tapia R."/>
            <person name="Chen A."/>
            <person name="Kyrpides N."/>
            <person name="Mavromatis K."/>
            <person name="Markowitz V."/>
            <person name="Szeto E."/>
            <person name="Ivanova N."/>
            <person name="Pagani I."/>
            <person name="Pati A."/>
            <person name="Goodwin L."/>
            <person name="Nordberg H.P."/>
            <person name="Cantor M.N."/>
            <person name="Hua S.X."/>
            <person name="Woyke T."/>
            <person name="Kerfeld C.A."/>
        </authorList>
    </citation>
    <scope>NUCLEOTIDE SEQUENCE [LARGE SCALE GENOMIC DNA]</scope>
    <source>
        <strain evidence="6">ATCC 27169 / PCC 6605</strain>
    </source>
</reference>